<comment type="caution">
    <text evidence="1">The sequence shown here is derived from an EMBL/GenBank/DDBJ whole genome shotgun (WGS) entry which is preliminary data.</text>
</comment>
<gene>
    <name evidence="1" type="ORF">VO63_17410</name>
</gene>
<name>A0A2P2GLY7_STREW</name>
<proteinExistence type="predicted"/>
<evidence type="ECO:0000313" key="1">
    <source>
        <dbReference type="EMBL" id="KKZ72531.1"/>
    </source>
</evidence>
<dbReference type="RefSeq" id="WP_046908740.1">
    <property type="nucleotide sequence ID" value="NZ_BAAAXG010000016.1"/>
</dbReference>
<protein>
    <recommendedName>
        <fullName evidence="3">Leucine rich repeat variant</fullName>
    </recommendedName>
</protein>
<dbReference type="AlphaFoldDB" id="A0A2P2GLY7"/>
<dbReference type="Gene3D" id="1.25.10.10">
    <property type="entry name" value="Leucine-rich Repeat Variant"/>
    <property type="match status" value="2"/>
</dbReference>
<dbReference type="EMBL" id="LAQS01000025">
    <property type="protein sequence ID" value="KKZ72531.1"/>
    <property type="molecule type" value="Genomic_DNA"/>
</dbReference>
<dbReference type="SUPFAM" id="SSF48371">
    <property type="entry name" value="ARM repeat"/>
    <property type="match status" value="2"/>
</dbReference>
<keyword evidence="2" id="KW-1185">Reference proteome</keyword>
<dbReference type="InterPro" id="IPR004830">
    <property type="entry name" value="LRR_variant"/>
</dbReference>
<dbReference type="OrthoDB" id="3699606at2"/>
<dbReference type="Proteomes" id="UP000265325">
    <property type="component" value="Unassembled WGS sequence"/>
</dbReference>
<sequence length="506" mass="54922">MSDSLPELWLRGLAFNPAAPSGVLIRLLEQAAGEAGPLMCEGRDLPDDVVDAVLRHPDRRIRRALACNRHVDPALLAPLATDPSGIVRGWLAGGPRPRFLLRWVRPLPEDILVTLLTARDGGEDGLVTEDEIVAELSSSRQIPRSFARSMAGHEHPGIRVRAAWGWQSLTPAQREALLDDPDPAVREAAGKSSWELDPEAVEARLPSIGSLSKSHVLGTCALSPAVVEQCFANGTVYPLTWNRHTPADAVARLARHPEARVREMVAARPDLGPDLVTALKDDPDQGVRMRARLRPFPRTWAEYWAIERVVGHGPDCTCPIAEPADEPSSDWFAACATSEEPVLRRVAASRPGLPAELVERLSRDDDEEVRIRLACHQPLAPPELLQDVFVSRPAHRPHLLTLRAFPRTGWAHLIDHPDPEVRALAAADPALPDPPVEDSDASVRRAAAANPSLAPEALEALLTDPRTAEGAASNPSLPVPRMHTLLDRCLNGTTAQTTSLHGDTAT</sequence>
<accession>A0A2P2GLY7</accession>
<evidence type="ECO:0000313" key="2">
    <source>
        <dbReference type="Proteomes" id="UP000265325"/>
    </source>
</evidence>
<organism evidence="1 2">
    <name type="scientific">Streptomyces showdoensis</name>
    <dbReference type="NCBI Taxonomy" id="68268"/>
    <lineage>
        <taxon>Bacteria</taxon>
        <taxon>Bacillati</taxon>
        <taxon>Actinomycetota</taxon>
        <taxon>Actinomycetes</taxon>
        <taxon>Kitasatosporales</taxon>
        <taxon>Streptomycetaceae</taxon>
        <taxon>Streptomyces</taxon>
    </lineage>
</organism>
<dbReference type="InterPro" id="IPR016024">
    <property type="entry name" value="ARM-type_fold"/>
</dbReference>
<dbReference type="InterPro" id="IPR011989">
    <property type="entry name" value="ARM-like"/>
</dbReference>
<evidence type="ECO:0008006" key="3">
    <source>
        <dbReference type="Google" id="ProtNLM"/>
    </source>
</evidence>
<reference evidence="1 2" key="1">
    <citation type="submission" date="2015-05" db="EMBL/GenBank/DDBJ databases">
        <title>Draft Genome assembly of Streptomyces showdoensis.</title>
        <authorList>
            <person name="Thapa K.K."/>
            <person name="Metsa-Ketela M."/>
        </authorList>
    </citation>
    <scope>NUCLEOTIDE SEQUENCE [LARGE SCALE GENOMIC DNA]</scope>
    <source>
        <strain evidence="1 2">ATCC 15227</strain>
    </source>
</reference>
<dbReference type="Pfam" id="PF01816">
    <property type="entry name" value="LRV"/>
    <property type="match status" value="1"/>
</dbReference>